<accession>A0A815TBT7</accession>
<name>A0A815TBT7_9BILA</name>
<evidence type="ECO:0000313" key="2">
    <source>
        <dbReference type="EMBL" id="CAF1501641.1"/>
    </source>
</evidence>
<proteinExistence type="predicted"/>
<dbReference type="Proteomes" id="UP000663855">
    <property type="component" value="Unassembled WGS sequence"/>
</dbReference>
<dbReference type="EMBL" id="CAJOBH010002918">
    <property type="protein sequence ID" value="CAF3929447.1"/>
    <property type="molecule type" value="Genomic_DNA"/>
</dbReference>
<comment type="caution">
    <text evidence="2">The sequence shown here is derived from an EMBL/GenBank/DDBJ whole genome shotgun (WGS) entry which is preliminary data.</text>
</comment>
<dbReference type="Proteomes" id="UP000676336">
    <property type="component" value="Unassembled WGS sequence"/>
</dbReference>
<feature type="signal peptide" evidence="1">
    <location>
        <begin position="1"/>
        <end position="24"/>
    </location>
</feature>
<reference evidence="2" key="1">
    <citation type="submission" date="2021-02" db="EMBL/GenBank/DDBJ databases">
        <authorList>
            <person name="Nowell W R."/>
        </authorList>
    </citation>
    <scope>NUCLEOTIDE SEQUENCE</scope>
</reference>
<gene>
    <name evidence="3" type="ORF">BYL167_LOCUS9924</name>
    <name evidence="2" type="ORF">CJN711_LOCUS27280</name>
    <name evidence="4" type="ORF">SMN809_LOCUS21245</name>
</gene>
<keyword evidence="1" id="KW-0732">Signal</keyword>
<sequence length="118" mass="14007">MKREWKIKIFLLLILLTSTSLILLIPPDPKPTPNFTTTSQVTQTWISQSSGKNCYAKKHKPKSVYYRLSKDDLYHYEFRYELKTPRKSDDYRLMIILYGTKRGCSDRIIQIQTVLFLK</sequence>
<evidence type="ECO:0000313" key="5">
    <source>
        <dbReference type="Proteomes" id="UP000663855"/>
    </source>
</evidence>
<feature type="chain" id="PRO_5036228816" evidence="1">
    <location>
        <begin position="25"/>
        <end position="118"/>
    </location>
</feature>
<evidence type="ECO:0000313" key="4">
    <source>
        <dbReference type="EMBL" id="CAF4186223.1"/>
    </source>
</evidence>
<dbReference type="EMBL" id="CAJNOV010012918">
    <property type="protein sequence ID" value="CAF1501641.1"/>
    <property type="molecule type" value="Genomic_DNA"/>
</dbReference>
<dbReference type="EMBL" id="CAJOBI010016006">
    <property type="protein sequence ID" value="CAF4186223.1"/>
    <property type="molecule type" value="Genomic_DNA"/>
</dbReference>
<protein>
    <submittedName>
        <fullName evidence="2">Uncharacterized protein</fullName>
    </submittedName>
</protein>
<dbReference type="AlphaFoldDB" id="A0A815TBT7"/>
<dbReference type="Proteomes" id="UP000681967">
    <property type="component" value="Unassembled WGS sequence"/>
</dbReference>
<organism evidence="2 5">
    <name type="scientific">Rotaria magnacalcarata</name>
    <dbReference type="NCBI Taxonomy" id="392030"/>
    <lineage>
        <taxon>Eukaryota</taxon>
        <taxon>Metazoa</taxon>
        <taxon>Spiralia</taxon>
        <taxon>Gnathifera</taxon>
        <taxon>Rotifera</taxon>
        <taxon>Eurotatoria</taxon>
        <taxon>Bdelloidea</taxon>
        <taxon>Philodinida</taxon>
        <taxon>Philodinidae</taxon>
        <taxon>Rotaria</taxon>
    </lineage>
</organism>
<evidence type="ECO:0000313" key="3">
    <source>
        <dbReference type="EMBL" id="CAF3929447.1"/>
    </source>
</evidence>
<evidence type="ECO:0000256" key="1">
    <source>
        <dbReference type="SAM" id="SignalP"/>
    </source>
</evidence>